<comment type="caution">
    <text evidence="3">The sequence shown here is derived from an EMBL/GenBank/DDBJ whole genome shotgun (WGS) entry which is preliminary data.</text>
</comment>
<name>A0AAV7K4I7_9METZ</name>
<accession>A0AAV7K4I7</accession>
<evidence type="ECO:0000313" key="4">
    <source>
        <dbReference type="Proteomes" id="UP001165289"/>
    </source>
</evidence>
<evidence type="ECO:0000259" key="2">
    <source>
        <dbReference type="PROSITE" id="PS50181"/>
    </source>
</evidence>
<gene>
    <name evidence="3" type="ORF">LOD99_2009</name>
</gene>
<dbReference type="AlphaFoldDB" id="A0AAV7K4I7"/>
<evidence type="ECO:0000256" key="1">
    <source>
        <dbReference type="SAM" id="MobiDB-lite"/>
    </source>
</evidence>
<proteinExistence type="predicted"/>
<dbReference type="PROSITE" id="PS50181">
    <property type="entry name" value="FBOX"/>
    <property type="match status" value="1"/>
</dbReference>
<dbReference type="EMBL" id="JAKMXF010000188">
    <property type="protein sequence ID" value="KAI6655510.1"/>
    <property type="molecule type" value="Genomic_DNA"/>
</dbReference>
<feature type="domain" description="F-box" evidence="2">
    <location>
        <begin position="111"/>
        <end position="157"/>
    </location>
</feature>
<sequence>MSSCDSLKLNSCASENAKKRRHIEAGELLLEMSAQERPPLKDFCYLKATTEGVIWRKWAISPRNLTLPQAAAPSETLLFREEYLDNANIQTNVLSVFGSLTARRIACAIGDTWLLKMPTRALISTISCLSLKEVFYLSQVCRALRKLCLCEEMWEQIYLKHLGAASLEVKEFASQPEVGWQKVFFMDRLQLQKELGRRRKGSSRPSSQASCKSSDSFTFLTQATDH</sequence>
<protein>
    <submittedName>
        <fullName evidence="3">F-box only protein 36-like</fullName>
    </submittedName>
</protein>
<dbReference type="Pfam" id="PF00646">
    <property type="entry name" value="F-box"/>
    <property type="match status" value="1"/>
</dbReference>
<dbReference type="Proteomes" id="UP001165289">
    <property type="component" value="Unassembled WGS sequence"/>
</dbReference>
<keyword evidence="4" id="KW-1185">Reference proteome</keyword>
<evidence type="ECO:0000313" key="3">
    <source>
        <dbReference type="EMBL" id="KAI6655510.1"/>
    </source>
</evidence>
<feature type="region of interest" description="Disordered" evidence="1">
    <location>
        <begin position="196"/>
        <end position="215"/>
    </location>
</feature>
<dbReference type="SUPFAM" id="SSF81383">
    <property type="entry name" value="F-box domain"/>
    <property type="match status" value="1"/>
</dbReference>
<dbReference type="InterPro" id="IPR001810">
    <property type="entry name" value="F-box_dom"/>
</dbReference>
<reference evidence="3 4" key="1">
    <citation type="journal article" date="2023" name="BMC Biol.">
        <title>The compact genome of the sponge Oopsacas minuta (Hexactinellida) is lacking key metazoan core genes.</title>
        <authorList>
            <person name="Santini S."/>
            <person name="Schenkelaars Q."/>
            <person name="Jourda C."/>
            <person name="Duchesne M."/>
            <person name="Belahbib H."/>
            <person name="Rocher C."/>
            <person name="Selva M."/>
            <person name="Riesgo A."/>
            <person name="Vervoort M."/>
            <person name="Leys S.P."/>
            <person name="Kodjabachian L."/>
            <person name="Le Bivic A."/>
            <person name="Borchiellini C."/>
            <person name="Claverie J.M."/>
            <person name="Renard E."/>
        </authorList>
    </citation>
    <scope>NUCLEOTIDE SEQUENCE [LARGE SCALE GENOMIC DNA]</scope>
    <source>
        <strain evidence="3">SPO-2</strain>
    </source>
</reference>
<organism evidence="3 4">
    <name type="scientific">Oopsacas minuta</name>
    <dbReference type="NCBI Taxonomy" id="111878"/>
    <lineage>
        <taxon>Eukaryota</taxon>
        <taxon>Metazoa</taxon>
        <taxon>Porifera</taxon>
        <taxon>Hexactinellida</taxon>
        <taxon>Hexasterophora</taxon>
        <taxon>Lyssacinosida</taxon>
        <taxon>Leucopsacidae</taxon>
        <taxon>Oopsacas</taxon>
    </lineage>
</organism>
<dbReference type="Gene3D" id="1.20.1280.50">
    <property type="match status" value="1"/>
</dbReference>
<dbReference type="InterPro" id="IPR036047">
    <property type="entry name" value="F-box-like_dom_sf"/>
</dbReference>